<dbReference type="InterPro" id="IPR002347">
    <property type="entry name" value="SDR_fam"/>
</dbReference>
<evidence type="ECO:0000256" key="2">
    <source>
        <dbReference type="ARBA" id="ARBA00023002"/>
    </source>
</evidence>
<organism evidence="3 4">
    <name type="scientific">Poecilia mexicana</name>
    <dbReference type="NCBI Taxonomy" id="48701"/>
    <lineage>
        <taxon>Eukaryota</taxon>
        <taxon>Metazoa</taxon>
        <taxon>Chordata</taxon>
        <taxon>Craniata</taxon>
        <taxon>Vertebrata</taxon>
        <taxon>Euteleostomi</taxon>
        <taxon>Actinopterygii</taxon>
        <taxon>Neopterygii</taxon>
        <taxon>Teleostei</taxon>
        <taxon>Neoteleostei</taxon>
        <taxon>Acanthomorphata</taxon>
        <taxon>Ovalentaria</taxon>
        <taxon>Atherinomorphae</taxon>
        <taxon>Cyprinodontiformes</taxon>
        <taxon>Poeciliidae</taxon>
        <taxon>Poeciliinae</taxon>
        <taxon>Poecilia</taxon>
    </lineage>
</organism>
<name>A0A3B3XN31_9TELE</name>
<dbReference type="STRING" id="48701.ENSPMEP00000016446"/>
<dbReference type="Gene3D" id="3.40.50.720">
    <property type="entry name" value="NAD(P)-binding Rossmann-like Domain"/>
    <property type="match status" value="1"/>
</dbReference>
<evidence type="ECO:0000313" key="4">
    <source>
        <dbReference type="Proteomes" id="UP000261480"/>
    </source>
</evidence>
<reference evidence="3" key="1">
    <citation type="submission" date="2025-08" db="UniProtKB">
        <authorList>
            <consortium name="Ensembl"/>
        </authorList>
    </citation>
    <scope>IDENTIFICATION</scope>
</reference>
<accession>A0A3B3XN31</accession>
<dbReference type="Pfam" id="PF00106">
    <property type="entry name" value="adh_short"/>
    <property type="match status" value="1"/>
</dbReference>
<dbReference type="Proteomes" id="UP000261480">
    <property type="component" value="Unplaced"/>
</dbReference>
<evidence type="ECO:0000256" key="1">
    <source>
        <dbReference type="ARBA" id="ARBA00006484"/>
    </source>
</evidence>
<keyword evidence="4" id="KW-1185">Reference proteome</keyword>
<keyword evidence="2" id="KW-0560">Oxidoreductase</keyword>
<dbReference type="Ensembl" id="ENSPMET00000025026.1">
    <property type="protein sequence ID" value="ENSPMEP00000016446.1"/>
    <property type="gene ID" value="ENSPMEG00000019101.1"/>
</dbReference>
<dbReference type="AlphaFoldDB" id="A0A3B3XN31"/>
<reference evidence="3" key="2">
    <citation type="submission" date="2025-09" db="UniProtKB">
        <authorList>
            <consortium name="Ensembl"/>
        </authorList>
    </citation>
    <scope>IDENTIFICATION</scope>
</reference>
<dbReference type="PANTHER" id="PTHR24320">
    <property type="entry name" value="RETINOL DEHYDROGENASE"/>
    <property type="match status" value="1"/>
</dbReference>
<sequence length="76" mass="8111">MASSHILFLALPKQKGRVAIVTGGTRGMGFETARHLASLGMHVIIAGNEPEEGAAAVSRINEECYEGKGNQLNYKL</sequence>
<proteinExistence type="inferred from homology"/>
<dbReference type="PANTHER" id="PTHR24320:SF264">
    <property type="entry name" value="DEHYDROGENASE_REDUCTASE SDR FAMILY MEMBER ON CHROMOSOME X"/>
    <property type="match status" value="1"/>
</dbReference>
<evidence type="ECO:0000313" key="3">
    <source>
        <dbReference type="Ensembl" id="ENSPMEP00000016446.1"/>
    </source>
</evidence>
<dbReference type="InterPro" id="IPR036291">
    <property type="entry name" value="NAD(P)-bd_dom_sf"/>
</dbReference>
<dbReference type="GO" id="GO:0016491">
    <property type="term" value="F:oxidoreductase activity"/>
    <property type="evidence" value="ECO:0007669"/>
    <property type="project" value="UniProtKB-KW"/>
</dbReference>
<comment type="similarity">
    <text evidence="1">Belongs to the short-chain dehydrogenases/reductases (SDR) family.</text>
</comment>
<dbReference type="SUPFAM" id="SSF51735">
    <property type="entry name" value="NAD(P)-binding Rossmann-fold domains"/>
    <property type="match status" value="1"/>
</dbReference>
<protein>
    <submittedName>
        <fullName evidence="3">Uncharacterized protein</fullName>
    </submittedName>
</protein>